<proteinExistence type="predicted"/>
<evidence type="ECO:0000313" key="1">
    <source>
        <dbReference type="EMBL" id="KKN75002.1"/>
    </source>
</evidence>
<protein>
    <submittedName>
        <fullName evidence="1">Uncharacterized protein</fullName>
    </submittedName>
</protein>
<gene>
    <name evidence="1" type="ORF">LCGC14_0385040</name>
</gene>
<organism evidence="1">
    <name type="scientific">marine sediment metagenome</name>
    <dbReference type="NCBI Taxonomy" id="412755"/>
    <lineage>
        <taxon>unclassified sequences</taxon>
        <taxon>metagenomes</taxon>
        <taxon>ecological metagenomes</taxon>
    </lineage>
</organism>
<dbReference type="AlphaFoldDB" id="A0A0F9TJC9"/>
<reference evidence="1" key="1">
    <citation type="journal article" date="2015" name="Nature">
        <title>Complex archaea that bridge the gap between prokaryotes and eukaryotes.</title>
        <authorList>
            <person name="Spang A."/>
            <person name="Saw J.H."/>
            <person name="Jorgensen S.L."/>
            <person name="Zaremba-Niedzwiedzka K."/>
            <person name="Martijn J."/>
            <person name="Lind A.E."/>
            <person name="van Eijk R."/>
            <person name="Schleper C."/>
            <person name="Guy L."/>
            <person name="Ettema T.J."/>
        </authorList>
    </citation>
    <scope>NUCLEOTIDE SEQUENCE</scope>
</reference>
<accession>A0A0F9TJC9</accession>
<dbReference type="EMBL" id="LAZR01000317">
    <property type="protein sequence ID" value="KKN75002.1"/>
    <property type="molecule type" value="Genomic_DNA"/>
</dbReference>
<sequence>MKHKKVSSRESGRDGWRIKCSCGRTWKCWRWLCEEQFNEHEALNLATEEEENYQNTGQDAFGLRTTEFPNGEFKDEYYARVYGDLSYIV</sequence>
<name>A0A0F9TJC9_9ZZZZ</name>
<comment type="caution">
    <text evidence="1">The sequence shown here is derived from an EMBL/GenBank/DDBJ whole genome shotgun (WGS) entry which is preliminary data.</text>
</comment>